<keyword evidence="4" id="KW-1185">Reference proteome</keyword>
<feature type="compositionally biased region" description="Low complexity" evidence="1">
    <location>
        <begin position="41"/>
        <end position="65"/>
    </location>
</feature>
<feature type="compositionally biased region" description="Pro residues" evidence="1">
    <location>
        <begin position="1"/>
        <end position="10"/>
    </location>
</feature>
<feature type="compositionally biased region" description="Basic and acidic residues" evidence="1">
    <location>
        <begin position="11"/>
        <end position="21"/>
    </location>
</feature>
<accession>A0A7W0CDC3</accession>
<evidence type="ECO:0000313" key="3">
    <source>
        <dbReference type="EMBL" id="MBA2889069.1"/>
    </source>
</evidence>
<name>A0A7W0CDC3_9ACTN</name>
<comment type="caution">
    <text evidence="3">The sequence shown here is derived from an EMBL/GenBank/DDBJ whole genome shotgun (WGS) entry which is preliminary data.</text>
</comment>
<gene>
    <name evidence="3" type="ORF">HNR30_000404</name>
</gene>
<dbReference type="EMBL" id="JACDUR010000001">
    <property type="protein sequence ID" value="MBA2889069.1"/>
    <property type="molecule type" value="Genomic_DNA"/>
</dbReference>
<sequence length="249" mass="26317">MTADSPTPPDDPTRRVSRDDLPPAPPPWQQPGPYSPPPQGLPQYQQQPPSYPYQPAQYGPPRQWAPQPPPPAPRVRPSLWWVGGAWAIAVVCVAVGVGVFFSGVVGGITSAAPSRTFVAGETATVRLDPAQEAVLYYSGPNTDYSCKSLGAARLERAGGSQTITLNGLTWERLATITVPSAGDYQFLCTTGQEQGASRFGIGAPLTGVVSGTGMMLILCGAGLAVGLATTILVVVRRRAARRRLLPSRM</sequence>
<evidence type="ECO:0000313" key="4">
    <source>
        <dbReference type="Proteomes" id="UP000530928"/>
    </source>
</evidence>
<feature type="compositionally biased region" description="Pro residues" evidence="1">
    <location>
        <begin position="22"/>
        <end position="40"/>
    </location>
</feature>
<feature type="transmembrane region" description="Helical" evidence="2">
    <location>
        <begin position="79"/>
        <end position="101"/>
    </location>
</feature>
<dbReference type="AlphaFoldDB" id="A0A7W0CDC3"/>
<feature type="transmembrane region" description="Helical" evidence="2">
    <location>
        <begin position="214"/>
        <end position="235"/>
    </location>
</feature>
<dbReference type="Proteomes" id="UP000530928">
    <property type="component" value="Unassembled WGS sequence"/>
</dbReference>
<evidence type="ECO:0000256" key="1">
    <source>
        <dbReference type="SAM" id="MobiDB-lite"/>
    </source>
</evidence>
<evidence type="ECO:0000256" key="2">
    <source>
        <dbReference type="SAM" id="Phobius"/>
    </source>
</evidence>
<organism evidence="3 4">
    <name type="scientific">Nonomuraea soli</name>
    <dbReference type="NCBI Taxonomy" id="1032476"/>
    <lineage>
        <taxon>Bacteria</taxon>
        <taxon>Bacillati</taxon>
        <taxon>Actinomycetota</taxon>
        <taxon>Actinomycetes</taxon>
        <taxon>Streptosporangiales</taxon>
        <taxon>Streptosporangiaceae</taxon>
        <taxon>Nonomuraea</taxon>
    </lineage>
</organism>
<proteinExistence type="predicted"/>
<keyword evidence="2" id="KW-0472">Membrane</keyword>
<evidence type="ECO:0008006" key="5">
    <source>
        <dbReference type="Google" id="ProtNLM"/>
    </source>
</evidence>
<reference evidence="3 4" key="1">
    <citation type="submission" date="2020-07" db="EMBL/GenBank/DDBJ databases">
        <title>Genomic Encyclopedia of Type Strains, Phase IV (KMG-IV): sequencing the most valuable type-strain genomes for metagenomic binning, comparative biology and taxonomic classification.</title>
        <authorList>
            <person name="Goeker M."/>
        </authorList>
    </citation>
    <scope>NUCLEOTIDE SEQUENCE [LARGE SCALE GENOMIC DNA]</scope>
    <source>
        <strain evidence="3 4">DSM 45533</strain>
    </source>
</reference>
<dbReference type="SUPFAM" id="SSF81995">
    <property type="entry name" value="beta-sandwich domain of Sec23/24"/>
    <property type="match status" value="1"/>
</dbReference>
<dbReference type="RefSeq" id="WP_181607900.1">
    <property type="nucleotide sequence ID" value="NZ_BAABAM010000001.1"/>
</dbReference>
<feature type="region of interest" description="Disordered" evidence="1">
    <location>
        <begin position="1"/>
        <end position="73"/>
    </location>
</feature>
<protein>
    <recommendedName>
        <fullName evidence="5">Serine/arginine repetitive matrix protein 2</fullName>
    </recommendedName>
</protein>
<keyword evidence="2" id="KW-1133">Transmembrane helix</keyword>
<keyword evidence="2" id="KW-0812">Transmembrane</keyword>